<feature type="domain" description="Glycosyl transferase family 1" evidence="1">
    <location>
        <begin position="185"/>
        <end position="336"/>
    </location>
</feature>
<dbReference type="EMBL" id="CP047628">
    <property type="protein sequence ID" value="QIW57569.1"/>
    <property type="molecule type" value="Genomic_DNA"/>
</dbReference>
<dbReference type="Pfam" id="PF00534">
    <property type="entry name" value="Glycos_transf_1"/>
    <property type="match status" value="1"/>
</dbReference>
<gene>
    <name evidence="2" type="ORF">GU334_00970</name>
</gene>
<dbReference type="PANTHER" id="PTHR45947">
    <property type="entry name" value="SULFOQUINOVOSYL TRANSFERASE SQD2"/>
    <property type="match status" value="1"/>
</dbReference>
<dbReference type="Gene3D" id="3.40.50.2000">
    <property type="entry name" value="Glycogen Phosphorylase B"/>
    <property type="match status" value="2"/>
</dbReference>
<evidence type="ECO:0000259" key="1">
    <source>
        <dbReference type="Pfam" id="PF00534"/>
    </source>
</evidence>
<organism evidence="2 3">
    <name type="scientific">Pseudolactococcus raffinolactis</name>
    <dbReference type="NCBI Taxonomy" id="1366"/>
    <lineage>
        <taxon>Bacteria</taxon>
        <taxon>Bacillati</taxon>
        <taxon>Bacillota</taxon>
        <taxon>Bacilli</taxon>
        <taxon>Lactobacillales</taxon>
        <taxon>Streptococcaceae</taxon>
        <taxon>Pseudolactococcus</taxon>
    </lineage>
</organism>
<evidence type="ECO:0000313" key="2">
    <source>
        <dbReference type="EMBL" id="QIW57569.1"/>
    </source>
</evidence>
<keyword evidence="3" id="KW-1185">Reference proteome</keyword>
<dbReference type="CDD" id="cd03801">
    <property type="entry name" value="GT4_PimA-like"/>
    <property type="match status" value="1"/>
</dbReference>
<dbReference type="InterPro" id="IPR001296">
    <property type="entry name" value="Glyco_trans_1"/>
</dbReference>
<proteinExistence type="predicted"/>
<dbReference type="PANTHER" id="PTHR45947:SF3">
    <property type="entry name" value="SULFOQUINOVOSYL TRANSFERASE SQD2"/>
    <property type="match status" value="1"/>
</dbReference>
<reference evidence="2 3" key="1">
    <citation type="submission" date="2019-12" db="EMBL/GenBank/DDBJ databases">
        <title>Whole genome sequences of Lactococcus raffinolactis strains isolated from sewage.</title>
        <authorList>
            <person name="Ybazeta G."/>
            <person name="Ross M."/>
            <person name="Brabant-Kirwan D."/>
            <person name="Saleh M."/>
            <person name="Dillon J.A."/>
            <person name="Splinter K."/>
            <person name="Nokhbeh R."/>
        </authorList>
    </citation>
    <scope>NUCLEOTIDE SEQUENCE [LARGE SCALE GENOMIC DNA]</scope>
    <source>
        <strain evidence="2 3">Lr_19_14</strain>
    </source>
</reference>
<protein>
    <submittedName>
        <fullName evidence="2">Glycosyltransferase</fullName>
    </submittedName>
</protein>
<evidence type="ECO:0000313" key="3">
    <source>
        <dbReference type="Proteomes" id="UP000501558"/>
    </source>
</evidence>
<dbReference type="AlphaFoldDB" id="A0AAE6YJE4"/>
<sequence length="412" mass="47134">MKTVLFISPTGTFDNGAEISIFNLMCYLVRQNYQVINIAPNSDQAQQGDYIQRCEKNGIKVEIYPALKWWWESAPGGLPGSEVERAFYYRDTIGRIRAAIRSYHVDVVFTNTVNMFQGVVAAACEAVPHYYLIHEFPENEFAYYLDKIDFIDENTDEIFAVTGALCTELSEKFKSHQVKSFTPFTEIQGSELIPGEETRLVSVGRLTKRKNQLELIKAYQKLSHPDVELVFIGAWDDDYKTICDAYIKDNQIKGIRFTGQLEKPWEAITSQDICIFTSQMETFGLVYVEAILNGIPVIFSNNPGHLSAYDLFKVGQVYQLGEITELSQMIQESLSNFKALKVVALEQVECLQKQYTVEKSYEQILETLASQKTYPPKSIRHLVNLLSTNEPKSKLSRLESKIRRKIRQFLKG</sequence>
<name>A0AAE6YJE4_9LACT</name>
<accession>A0AAE6YJE4</accession>
<dbReference type="InterPro" id="IPR050194">
    <property type="entry name" value="Glycosyltransferase_grp1"/>
</dbReference>
<dbReference type="Proteomes" id="UP000501558">
    <property type="component" value="Chromosome"/>
</dbReference>
<dbReference type="GO" id="GO:0016757">
    <property type="term" value="F:glycosyltransferase activity"/>
    <property type="evidence" value="ECO:0007669"/>
    <property type="project" value="InterPro"/>
</dbReference>
<dbReference type="RefSeq" id="WP_167840963.1">
    <property type="nucleotide sequence ID" value="NZ_CP047628.1"/>
</dbReference>
<dbReference type="SUPFAM" id="SSF53756">
    <property type="entry name" value="UDP-Glycosyltransferase/glycogen phosphorylase"/>
    <property type="match status" value="1"/>
</dbReference>